<organism evidence="1 2">
    <name type="scientific">Haloplanus salinus</name>
    <dbReference type="NCBI Taxonomy" id="1126245"/>
    <lineage>
        <taxon>Archaea</taxon>
        <taxon>Methanobacteriati</taxon>
        <taxon>Methanobacteriota</taxon>
        <taxon>Stenosarchaea group</taxon>
        <taxon>Halobacteria</taxon>
        <taxon>Halobacteriales</taxon>
        <taxon>Haloferacaceae</taxon>
        <taxon>Haloplanus</taxon>
    </lineage>
</organism>
<dbReference type="EMBL" id="QPHM01000001">
    <property type="protein sequence ID" value="RCU47289.1"/>
    <property type="molecule type" value="Genomic_DNA"/>
</dbReference>
<name>A0A368NDA2_9EURY</name>
<comment type="caution">
    <text evidence="1">The sequence shown here is derived from an EMBL/GenBank/DDBJ whole genome shotgun (WGS) entry which is preliminary data.</text>
</comment>
<dbReference type="AlphaFoldDB" id="A0A368NDA2"/>
<protein>
    <submittedName>
        <fullName evidence="1">Uncharacterized protein</fullName>
    </submittedName>
</protein>
<keyword evidence="2" id="KW-1185">Reference proteome</keyword>
<evidence type="ECO:0000313" key="1">
    <source>
        <dbReference type="EMBL" id="RCU47289.1"/>
    </source>
</evidence>
<evidence type="ECO:0000313" key="2">
    <source>
        <dbReference type="Proteomes" id="UP000252189"/>
    </source>
</evidence>
<reference evidence="1 2" key="1">
    <citation type="submission" date="2018-07" db="EMBL/GenBank/DDBJ databases">
        <title>Genome sequences of Haloplanus salinus JCM 18368T.</title>
        <authorList>
            <person name="Kim Y.B."/>
            <person name="Roh S.W."/>
        </authorList>
    </citation>
    <scope>NUCLEOTIDE SEQUENCE [LARGE SCALE GENOMIC DNA]</scope>
    <source>
        <strain evidence="1 2">JCM 18368</strain>
    </source>
</reference>
<dbReference type="Proteomes" id="UP000252189">
    <property type="component" value="Unassembled WGS sequence"/>
</dbReference>
<accession>A0A368NDA2</accession>
<gene>
    <name evidence="1" type="ORF">DU504_08235</name>
</gene>
<sequence length="92" mass="10581">MLLPRLRGRRTVILGAISAVLLVDRQQLFRNRFGGRVGLDEATTVFGYVFGKLSFRHGSRAYALKLIVNSRLLYVIEYSHYICFVDEPTYII</sequence>
<proteinExistence type="predicted"/>